<dbReference type="SUPFAM" id="SSF52540">
    <property type="entry name" value="P-loop containing nucleoside triphosphate hydrolases"/>
    <property type="match status" value="1"/>
</dbReference>
<evidence type="ECO:0000256" key="1">
    <source>
        <dbReference type="ARBA" id="ARBA00023157"/>
    </source>
</evidence>
<proteinExistence type="predicted"/>
<protein>
    <recommendedName>
        <fullName evidence="3">Glycosyltransferase 2-like domain-containing protein</fullName>
    </recommendedName>
</protein>
<feature type="region of interest" description="Disordered" evidence="2">
    <location>
        <begin position="762"/>
        <end position="837"/>
    </location>
</feature>
<reference evidence="4" key="2">
    <citation type="submission" date="2022-10" db="EMBL/GenBank/DDBJ databases">
        <authorList>
            <consortium name="ENA_rothamsted_submissions"/>
            <consortium name="culmorum"/>
            <person name="King R."/>
        </authorList>
    </citation>
    <scope>NUCLEOTIDE SEQUENCE</scope>
</reference>
<evidence type="ECO:0000256" key="2">
    <source>
        <dbReference type="SAM" id="MobiDB-lite"/>
    </source>
</evidence>
<keyword evidence="1" id="KW-1015">Disulfide bond</keyword>
<feature type="domain" description="Glycosyltransferase 2-like" evidence="3">
    <location>
        <begin position="457"/>
        <end position="643"/>
    </location>
</feature>
<evidence type="ECO:0000259" key="3">
    <source>
        <dbReference type="Pfam" id="PF00535"/>
    </source>
</evidence>
<evidence type="ECO:0000313" key="4">
    <source>
        <dbReference type="EMBL" id="CAG9810413.1"/>
    </source>
</evidence>
<dbReference type="PANTHER" id="PTHR11675:SF126">
    <property type="entry name" value="RICIN B LECTIN DOMAIN-CONTAINING PROTEIN"/>
    <property type="match status" value="1"/>
</dbReference>
<evidence type="ECO:0000313" key="5">
    <source>
        <dbReference type="Proteomes" id="UP001153620"/>
    </source>
</evidence>
<dbReference type="GO" id="GO:0004653">
    <property type="term" value="F:polypeptide N-acetylgalactosaminyltransferase activity"/>
    <property type="evidence" value="ECO:0007669"/>
    <property type="project" value="TreeGrafter"/>
</dbReference>
<dbReference type="GO" id="GO:0006493">
    <property type="term" value="P:protein O-linked glycosylation"/>
    <property type="evidence" value="ECO:0007669"/>
    <property type="project" value="TreeGrafter"/>
</dbReference>
<dbReference type="Pfam" id="PF00535">
    <property type="entry name" value="Glycos_transf_2"/>
    <property type="match status" value="1"/>
</dbReference>
<dbReference type="Gene3D" id="3.40.50.300">
    <property type="entry name" value="P-loop containing nucleotide triphosphate hydrolases"/>
    <property type="match status" value="1"/>
</dbReference>
<organism evidence="4 5">
    <name type="scientific">Chironomus riparius</name>
    <dbReference type="NCBI Taxonomy" id="315576"/>
    <lineage>
        <taxon>Eukaryota</taxon>
        <taxon>Metazoa</taxon>
        <taxon>Ecdysozoa</taxon>
        <taxon>Arthropoda</taxon>
        <taxon>Hexapoda</taxon>
        <taxon>Insecta</taxon>
        <taxon>Pterygota</taxon>
        <taxon>Neoptera</taxon>
        <taxon>Endopterygota</taxon>
        <taxon>Diptera</taxon>
        <taxon>Nematocera</taxon>
        <taxon>Chironomoidea</taxon>
        <taxon>Chironomidae</taxon>
        <taxon>Chironominae</taxon>
        <taxon>Chironomus</taxon>
    </lineage>
</organism>
<dbReference type="EMBL" id="OU895880">
    <property type="protein sequence ID" value="CAG9810413.1"/>
    <property type="molecule type" value="Genomic_DNA"/>
</dbReference>
<dbReference type="CDD" id="cd22265">
    <property type="entry name" value="UDM1_RNF168"/>
    <property type="match status" value="1"/>
</dbReference>
<dbReference type="SUPFAM" id="SSF53448">
    <property type="entry name" value="Nucleotide-diphospho-sugar transferases"/>
    <property type="match status" value="1"/>
</dbReference>
<gene>
    <name evidence="4" type="ORF">CHIRRI_LOCUS13226</name>
</gene>
<dbReference type="InterPro" id="IPR001173">
    <property type="entry name" value="Glyco_trans_2-like"/>
</dbReference>
<dbReference type="OrthoDB" id="7788412at2759"/>
<dbReference type="AlphaFoldDB" id="A0A9N9S4V0"/>
<dbReference type="GO" id="GO:0005794">
    <property type="term" value="C:Golgi apparatus"/>
    <property type="evidence" value="ECO:0007669"/>
    <property type="project" value="TreeGrafter"/>
</dbReference>
<dbReference type="PANTHER" id="PTHR11675">
    <property type="entry name" value="N-ACETYLGALACTOSAMINYLTRANSFERASE"/>
    <property type="match status" value="1"/>
</dbReference>
<sequence>MSKIDSQKLSNISQQWNLKDIESGHGKQIVDVLDGKELIIGKIIENRTEFYVERKFIFEGQVNNLGAMKHYNVYEGMDEVIYRTDKKRIFVLSSEAGAGKTVTFEQLTMRIKRKYPMKWVSYVELRNHTELFESDMTLVDVLKRILSLDLKNEFEVRMFEELYKTGDVVILWNGFDEVSPTYSKFVLNLIQNIFNSTLNIQYICTRPLYSRQIQNKLNFHPYQLIPFNINEQNEFLTKLFKTQKVDSDKIEEIVQNIQNISKKLKLYTPLMLKLISEVHEDPKLIKSENFYKIYEKFVSKKVKIWQERILVLNIYSSTNSSAVFKKFRDENLQLQAFQDKFANLMQRGVPQMQEAKFVDDLSEKERAKLLGLDDGITDEARRIIKELNFTNPGENGEPVIIPESASEDIKKLNQSYYEKYLYNGLASSLISLNRALPDKRDDYCKNKKYPEDLPVASIVIPFHDDDWMLLMRCIHSVMLRTPDHLYNEILLSYDLSDREYYHEELNEYIKKYPKIRIVRSPKRQGIILTRIMGARNAIGPVIVMVDSHCEVTPGWLEPILARIKEAPNLIAWAKTTGISPDTLEPHLGPDPGALGTFRWDMGFDWMDIKWYEGDKPTPTFEPKPTLTFIGPCFAVRKDYFHHIGLFDPEYDIWGGEDVELSFRAWMCGGRVEMIPCAVAAHMFKSHTYSHNSKGKGGARFNTDRIAEIWLDDEYKKYYYNAMGHTKDRYYGDITERMELKKKLGCKSFKWFLETLHPKMPLPEHVRDFDEEERQKAEQKRKAEEDQRQRAEEEQKRKNEEEQKRKQEEIRLKDEEEQKRNEVEEQRKLDADKLQKKD</sequence>
<accession>A0A9N9S4V0</accession>
<dbReference type="InterPro" id="IPR027417">
    <property type="entry name" value="P-loop_NTPase"/>
</dbReference>
<dbReference type="Gene3D" id="3.90.550.10">
    <property type="entry name" value="Spore Coat Polysaccharide Biosynthesis Protein SpsA, Chain A"/>
    <property type="match status" value="1"/>
</dbReference>
<dbReference type="InterPro" id="IPR029044">
    <property type="entry name" value="Nucleotide-diphossugar_trans"/>
</dbReference>
<dbReference type="Proteomes" id="UP001153620">
    <property type="component" value="Chromosome 4"/>
</dbReference>
<keyword evidence="5" id="KW-1185">Reference proteome</keyword>
<name>A0A9N9S4V0_9DIPT</name>
<reference evidence="4" key="1">
    <citation type="submission" date="2022-01" db="EMBL/GenBank/DDBJ databases">
        <authorList>
            <person name="King R."/>
        </authorList>
    </citation>
    <scope>NUCLEOTIDE SEQUENCE</scope>
</reference>